<dbReference type="RefSeq" id="WP_172106405.1">
    <property type="nucleotide sequence ID" value="NZ_CP038017.1"/>
</dbReference>
<dbReference type="InterPro" id="IPR006620">
    <property type="entry name" value="Pro_4_hyd_alph"/>
</dbReference>
<dbReference type="SUPFAM" id="SSF51197">
    <property type="entry name" value="Clavaminate synthase-like"/>
    <property type="match status" value="1"/>
</dbReference>
<evidence type="ECO:0000256" key="4">
    <source>
        <dbReference type="ARBA" id="ARBA00023002"/>
    </source>
</evidence>
<proteinExistence type="predicted"/>
<evidence type="ECO:0000256" key="3">
    <source>
        <dbReference type="ARBA" id="ARBA00022964"/>
    </source>
</evidence>
<evidence type="ECO:0000256" key="1">
    <source>
        <dbReference type="ARBA" id="ARBA00001961"/>
    </source>
</evidence>
<accession>A0A6M3HSN2</accession>
<evidence type="ECO:0000313" key="6">
    <source>
        <dbReference type="EMBL" id="QIV94208.1"/>
    </source>
</evidence>
<dbReference type="Pfam" id="PF13640">
    <property type="entry name" value="2OG-FeII_Oxy_3"/>
    <property type="match status" value="1"/>
</dbReference>
<evidence type="ECO:0000259" key="5">
    <source>
        <dbReference type="SMART" id="SM00702"/>
    </source>
</evidence>
<dbReference type="GO" id="GO:0008198">
    <property type="term" value="F:ferrous iron binding"/>
    <property type="evidence" value="ECO:0007669"/>
    <property type="project" value="TreeGrafter"/>
</dbReference>
<dbReference type="PANTHER" id="PTHR12907">
    <property type="entry name" value="EGL NINE HOMOLOG-RELATED"/>
    <property type="match status" value="1"/>
</dbReference>
<feature type="domain" description="Prolyl 4-hydroxylase alpha subunit" evidence="5">
    <location>
        <begin position="21"/>
        <end position="200"/>
    </location>
</feature>
<dbReference type="InterPro" id="IPR044862">
    <property type="entry name" value="Pro_4_hyd_alph_FE2OG_OXY"/>
</dbReference>
<dbReference type="Gene3D" id="2.60.120.620">
    <property type="entry name" value="q2cbj1_9rhob like domain"/>
    <property type="match status" value="1"/>
</dbReference>
<dbReference type="GO" id="GO:0031543">
    <property type="term" value="F:peptidyl-proline dioxygenase activity"/>
    <property type="evidence" value="ECO:0007669"/>
    <property type="project" value="TreeGrafter"/>
</dbReference>
<reference evidence="6 7" key="1">
    <citation type="submission" date="2019-03" db="EMBL/GenBank/DDBJ databases">
        <title>Complete Genome Sequence of Allofrancisella frigidaquae Strain SYSU 10HL1970 Isolated from Water-Cooling Systems in China.</title>
        <authorList>
            <person name="Ohrman C."/>
            <person name="Uneklint I."/>
            <person name="Sjodin A."/>
        </authorList>
    </citation>
    <scope>NUCLEOTIDE SEQUENCE [LARGE SCALE GENOMIC DNA]</scope>
    <source>
        <strain evidence="6 7">SYSU 10HL1970</strain>
    </source>
</reference>
<dbReference type="KEGG" id="afri:E3E15_02080"/>
<dbReference type="PANTHER" id="PTHR12907:SF26">
    <property type="entry name" value="HIF PROLYL HYDROXYLASE, ISOFORM C"/>
    <property type="match status" value="1"/>
</dbReference>
<gene>
    <name evidence="6" type="ORF">E3E15_02080</name>
</gene>
<name>A0A6M3HSN2_9GAMM</name>
<dbReference type="GO" id="GO:0031418">
    <property type="term" value="F:L-ascorbic acid binding"/>
    <property type="evidence" value="ECO:0007669"/>
    <property type="project" value="UniProtKB-KW"/>
</dbReference>
<keyword evidence="2" id="KW-0847">Vitamin C</keyword>
<dbReference type="InterPro" id="IPR051559">
    <property type="entry name" value="HIF_prolyl_hydroxylases"/>
</dbReference>
<comment type="cofactor">
    <cofactor evidence="1">
        <name>L-ascorbate</name>
        <dbReference type="ChEBI" id="CHEBI:38290"/>
    </cofactor>
</comment>
<keyword evidence="7" id="KW-1185">Reference proteome</keyword>
<dbReference type="GO" id="GO:0071456">
    <property type="term" value="P:cellular response to hypoxia"/>
    <property type="evidence" value="ECO:0007669"/>
    <property type="project" value="TreeGrafter"/>
</dbReference>
<dbReference type="SMART" id="SM00702">
    <property type="entry name" value="P4Hc"/>
    <property type="match status" value="1"/>
</dbReference>
<evidence type="ECO:0000256" key="2">
    <source>
        <dbReference type="ARBA" id="ARBA00022896"/>
    </source>
</evidence>
<organism evidence="6 7">
    <name type="scientific">Allofrancisella frigidaquae</name>
    <dbReference type="NCBI Taxonomy" id="1085644"/>
    <lineage>
        <taxon>Bacteria</taxon>
        <taxon>Pseudomonadati</taxon>
        <taxon>Pseudomonadota</taxon>
        <taxon>Gammaproteobacteria</taxon>
        <taxon>Thiotrichales</taxon>
        <taxon>Francisellaceae</taxon>
        <taxon>Allofrancisella</taxon>
    </lineage>
</organism>
<dbReference type="AlphaFoldDB" id="A0A6M3HSN2"/>
<dbReference type="Proteomes" id="UP000503320">
    <property type="component" value="Chromosome"/>
</dbReference>
<protein>
    <submittedName>
        <fullName evidence="6">2OG-Fe(II) oxygenase</fullName>
    </submittedName>
</protein>
<dbReference type="EMBL" id="CP038017">
    <property type="protein sequence ID" value="QIV94208.1"/>
    <property type="molecule type" value="Genomic_DNA"/>
</dbReference>
<keyword evidence="4" id="KW-0560">Oxidoreductase</keyword>
<evidence type="ECO:0000313" key="7">
    <source>
        <dbReference type="Proteomes" id="UP000503320"/>
    </source>
</evidence>
<keyword evidence="3" id="KW-0223">Dioxygenase</keyword>
<sequence>MSNLLPINPLFEKVITDFFNEGYCVIDNWLSKDETSLLTAELAQLYQEDCFRKSAIGNKLNETVKRSIRSDFIYWLDETKHAQSFFQKINNFIEYINKTCFAGIVTKEFHYAIYPKGAFYKKHLDTFQNDDRRNISIVCYLNDAWQESYGGELKLYLPNGNLNIYPACSKIVIFNSKKIEHEVKTILSEVKRLSITGWLKTS</sequence>